<feature type="compositionally biased region" description="Polar residues" evidence="1">
    <location>
        <begin position="320"/>
        <end position="335"/>
    </location>
</feature>
<dbReference type="EMBL" id="VDEP01000169">
    <property type="protein sequence ID" value="KAA1127170.1"/>
    <property type="molecule type" value="Genomic_DNA"/>
</dbReference>
<feature type="compositionally biased region" description="Polar residues" evidence="1">
    <location>
        <begin position="399"/>
        <end position="410"/>
    </location>
</feature>
<evidence type="ECO:0000313" key="3">
    <source>
        <dbReference type="Proteomes" id="UP000325313"/>
    </source>
</evidence>
<feature type="compositionally biased region" description="Basic residues" evidence="1">
    <location>
        <begin position="487"/>
        <end position="497"/>
    </location>
</feature>
<feature type="compositionally biased region" description="Polar residues" evidence="1">
    <location>
        <begin position="499"/>
        <end position="523"/>
    </location>
</feature>
<gene>
    <name evidence="2" type="ORF">PGTUg99_028775</name>
</gene>
<protein>
    <submittedName>
        <fullName evidence="2">Uncharacterized protein</fullName>
    </submittedName>
</protein>
<feature type="compositionally biased region" description="Low complexity" evidence="1">
    <location>
        <begin position="199"/>
        <end position="235"/>
    </location>
</feature>
<dbReference type="AlphaFoldDB" id="A0A5B0RMU8"/>
<evidence type="ECO:0000256" key="1">
    <source>
        <dbReference type="SAM" id="MobiDB-lite"/>
    </source>
</evidence>
<sequence>MDGQELKRSLSFPLLNIRLSLIRDFGLHPISFLLGPQPQLNQKSVIFLKMQQESFKRFPNKPSDVYGTRIKHLEDVVRLLLARMEPLQPPLKDSAPLVGSFRYSIKRGLVPVLSNETSLSLTTGWRIGRSIGQVNFSSPPGRPKFGSTFKPPSLQNHSIITQSSSPDSAKSFAPGPLLSRSTTPSDPPPHCQKRPIHRASALSISSSSPALPPSRSSTTPTNSALSSSPPTRSLSTPPPPSSISASPTTSSLTDAVVSLGITKTTTVLVHSADALASTTVTQALPPVSAIVAETPASKLTLHSSVTPPSHNSQIVVADDQTQAPSQTTSFNNNSPIEVHEPLSTSSADDATATTTAILPTADQTIADLHPHSDPRSHRDFAGHQISSSPISDNMIAPSDLTTHPSPTPLRTATRPEPIPDPLPTSVHPTSQNCPDNLDVAEVVSLAVEKDDGALIETQLAPEYSSTTIEYYNNLDDYLKLSGVNETKKKKKNKKKKTTINSGSDFSTTSSPQLVDTPNTSTKLLPSPPVNEPTAAIGALSIIREEALAALERKGDPRYRPIEDSEFIGLDECNDSPTSTPNNPTSAPDNPILFYV</sequence>
<feature type="compositionally biased region" description="Polar residues" evidence="1">
    <location>
        <begin position="153"/>
        <end position="168"/>
    </location>
</feature>
<reference evidence="2 3" key="1">
    <citation type="submission" date="2019-05" db="EMBL/GenBank/DDBJ databases">
        <title>Emergence of the Ug99 lineage of the wheat stem rust pathogen through somatic hybridization.</title>
        <authorList>
            <person name="Li F."/>
            <person name="Upadhyaya N.M."/>
            <person name="Sperschneider J."/>
            <person name="Matny O."/>
            <person name="Nguyen-Phuc H."/>
            <person name="Mago R."/>
            <person name="Raley C."/>
            <person name="Miller M.E."/>
            <person name="Silverstein K.A.T."/>
            <person name="Henningsen E."/>
            <person name="Hirsch C.D."/>
            <person name="Visser B."/>
            <person name="Pretorius Z.A."/>
            <person name="Steffenson B.J."/>
            <person name="Schwessinger B."/>
            <person name="Dodds P.N."/>
            <person name="Figueroa M."/>
        </authorList>
    </citation>
    <scope>NUCLEOTIDE SEQUENCE [LARGE SCALE GENOMIC DNA]</scope>
    <source>
        <strain evidence="2 3">Ug99</strain>
    </source>
</reference>
<organism evidence="2 3">
    <name type="scientific">Puccinia graminis f. sp. tritici</name>
    <dbReference type="NCBI Taxonomy" id="56615"/>
    <lineage>
        <taxon>Eukaryota</taxon>
        <taxon>Fungi</taxon>
        <taxon>Dikarya</taxon>
        <taxon>Basidiomycota</taxon>
        <taxon>Pucciniomycotina</taxon>
        <taxon>Pucciniomycetes</taxon>
        <taxon>Pucciniales</taxon>
        <taxon>Pucciniaceae</taxon>
        <taxon>Puccinia</taxon>
    </lineage>
</organism>
<evidence type="ECO:0000313" key="2">
    <source>
        <dbReference type="EMBL" id="KAA1127170.1"/>
    </source>
</evidence>
<dbReference type="Proteomes" id="UP000325313">
    <property type="component" value="Unassembled WGS sequence"/>
</dbReference>
<feature type="compositionally biased region" description="Low complexity" evidence="1">
    <location>
        <begin position="574"/>
        <end position="589"/>
    </location>
</feature>
<feature type="region of interest" description="Disordered" evidence="1">
    <location>
        <begin position="136"/>
        <end position="249"/>
    </location>
</feature>
<feature type="region of interest" description="Disordered" evidence="1">
    <location>
        <begin position="320"/>
        <end position="349"/>
    </location>
</feature>
<proteinExistence type="predicted"/>
<accession>A0A5B0RMU8</accession>
<name>A0A5B0RMU8_PUCGR</name>
<feature type="compositionally biased region" description="Basic and acidic residues" evidence="1">
    <location>
        <begin position="368"/>
        <end position="381"/>
    </location>
</feature>
<feature type="region of interest" description="Disordered" evidence="1">
    <location>
        <begin position="366"/>
        <end position="435"/>
    </location>
</feature>
<comment type="caution">
    <text evidence="2">The sequence shown here is derived from an EMBL/GenBank/DDBJ whole genome shotgun (WGS) entry which is preliminary data.</text>
</comment>
<feature type="region of interest" description="Disordered" evidence="1">
    <location>
        <begin position="568"/>
        <end position="589"/>
    </location>
</feature>
<feature type="region of interest" description="Disordered" evidence="1">
    <location>
        <begin position="486"/>
        <end position="529"/>
    </location>
</feature>